<gene>
    <name evidence="2" type="ORF">HMPREF3222_01636</name>
</gene>
<dbReference type="Gene3D" id="3.30.420.40">
    <property type="match status" value="1"/>
</dbReference>
<reference evidence="2 3" key="1">
    <citation type="submission" date="2016-01" db="EMBL/GenBank/DDBJ databases">
        <authorList>
            <person name="Oliw E.H."/>
        </authorList>
    </citation>
    <scope>NUCLEOTIDE SEQUENCE [LARGE SCALE GENOMIC DNA]</scope>
    <source>
        <strain evidence="2 3">MJR7757A</strain>
    </source>
</reference>
<dbReference type="RefSeq" id="WP_060795805.1">
    <property type="nucleotide sequence ID" value="NZ_KQ956222.1"/>
</dbReference>
<name>A0A133N6E5_CLOPF</name>
<feature type="domain" description="Actin-like protein N-terminal" evidence="1">
    <location>
        <begin position="181"/>
        <end position="342"/>
    </location>
</feature>
<dbReference type="SUPFAM" id="SSF53067">
    <property type="entry name" value="Actin-like ATPase domain"/>
    <property type="match status" value="2"/>
</dbReference>
<protein>
    <recommendedName>
        <fullName evidence="1">Actin-like protein N-terminal domain-containing protein</fullName>
    </recommendedName>
</protein>
<organism evidence="2 3">
    <name type="scientific">Clostridium perfringens</name>
    <dbReference type="NCBI Taxonomy" id="1502"/>
    <lineage>
        <taxon>Bacteria</taxon>
        <taxon>Bacillati</taxon>
        <taxon>Bacillota</taxon>
        <taxon>Clostridia</taxon>
        <taxon>Eubacteriales</taxon>
        <taxon>Clostridiaceae</taxon>
        <taxon>Clostridium</taxon>
    </lineage>
</organism>
<dbReference type="InterPro" id="IPR043129">
    <property type="entry name" value="ATPase_NBD"/>
</dbReference>
<dbReference type="EMBL" id="LRPU01000078">
    <property type="protein sequence ID" value="KXA11847.1"/>
    <property type="molecule type" value="Genomic_DNA"/>
</dbReference>
<sequence>MENNQLVRFSVGFYEESIEDKILLTYIEMLVGDNKAERGNLLKNMALNYLKTQKPNTFNELKEILGNKVEEKKEKFSLTIEDEESKKRLESLMLVENSIPNKIKMRDHSRIKNILTEIEEIWEEYSDWRFGQLLCNICYYEGKDIFYIEDEVLEDKLKEAKQRFLIEKKEHIIEEKTLNIGIDIGFAYLASFWNGGKLTIPSLCKEISKKEALETSKVIAEKNIKNGRQLIVKCKDVDKKEEKYFYVGDIALEKDDKARRVLTTKTLDNLKYLVKILSLLGITTDEEDINFNLSIGIPVKMKGKAQELKEWLTGRFEISFLCRGKEIIRKINIENVEVLSQALAPVYSLEEYIGKKIVSVDLGHYTNDMCFWTGGSKRDDLDYCGDGFHQCYNEMRNMLLNDKNIIELTTTIREKDIQEALENGVVNLINGKNDVEYNREKILKDYSIMVVEDIVTMYETIFDDIDFILISGGLIENNSFINMFMKEIEKYRMKILMTDEPQLAVAKGLYNFVCKKYRGN</sequence>
<evidence type="ECO:0000313" key="3">
    <source>
        <dbReference type="Proteomes" id="UP000070646"/>
    </source>
</evidence>
<accession>A0A133N6E5</accession>
<evidence type="ECO:0000259" key="1">
    <source>
        <dbReference type="Pfam" id="PF17989"/>
    </source>
</evidence>
<evidence type="ECO:0000313" key="2">
    <source>
        <dbReference type="EMBL" id="KXA11847.1"/>
    </source>
</evidence>
<dbReference type="InterPro" id="IPR040607">
    <property type="entry name" value="ALP_N"/>
</dbReference>
<proteinExistence type="predicted"/>
<dbReference type="Proteomes" id="UP000070646">
    <property type="component" value="Unassembled WGS sequence"/>
</dbReference>
<dbReference type="PATRIC" id="fig|1502.174.peg.1650"/>
<dbReference type="Pfam" id="PF17989">
    <property type="entry name" value="ALP_N"/>
    <property type="match status" value="1"/>
</dbReference>
<comment type="caution">
    <text evidence="2">The sequence shown here is derived from an EMBL/GenBank/DDBJ whole genome shotgun (WGS) entry which is preliminary data.</text>
</comment>
<dbReference type="AlphaFoldDB" id="A0A133N6E5"/>